<evidence type="ECO:0000256" key="6">
    <source>
        <dbReference type="ARBA" id="ARBA00022771"/>
    </source>
</evidence>
<evidence type="ECO:0000256" key="2">
    <source>
        <dbReference type="ARBA" id="ARBA00022553"/>
    </source>
</evidence>
<dbReference type="CDD" id="cd17679">
    <property type="entry name" value="RUN_PLEKHM1"/>
    <property type="match status" value="1"/>
</dbReference>
<feature type="compositionally biased region" description="Polar residues" evidence="9">
    <location>
        <begin position="214"/>
        <end position="224"/>
    </location>
</feature>
<evidence type="ECO:0000256" key="1">
    <source>
        <dbReference type="ARBA" id="ARBA00004603"/>
    </source>
</evidence>
<dbReference type="Pfam" id="PF13901">
    <property type="entry name" value="RH_dom"/>
    <property type="match status" value="1"/>
</dbReference>
<dbReference type="AlphaFoldDB" id="A0AAV2HQR9"/>
<comment type="caution">
    <text evidence="12">The sequence shown here is derived from an EMBL/GenBank/DDBJ whole genome shotgun (WGS) entry which is preliminary data.</text>
</comment>
<dbReference type="Gene3D" id="1.20.58.900">
    <property type="match status" value="1"/>
</dbReference>
<evidence type="ECO:0000259" key="11">
    <source>
        <dbReference type="PROSITE" id="PS50826"/>
    </source>
</evidence>
<keyword evidence="7" id="KW-0862">Zinc</keyword>
<dbReference type="CDD" id="cd15489">
    <property type="entry name" value="PHD_SF"/>
    <property type="match status" value="1"/>
</dbReference>
<evidence type="ECO:0008006" key="14">
    <source>
        <dbReference type="Google" id="ProtNLM"/>
    </source>
</evidence>
<keyword evidence="6" id="KW-0863">Zinc-finger</keyword>
<dbReference type="InterPro" id="IPR002219">
    <property type="entry name" value="PKC_DAG/PE"/>
</dbReference>
<accession>A0AAV2HQR9</accession>
<feature type="region of interest" description="Disordered" evidence="9">
    <location>
        <begin position="373"/>
        <end position="449"/>
    </location>
</feature>
<dbReference type="GO" id="GO:0005770">
    <property type="term" value="C:late endosome"/>
    <property type="evidence" value="ECO:0007669"/>
    <property type="project" value="UniProtKB-SubCell"/>
</dbReference>
<name>A0AAV2HQR9_LYMST</name>
<feature type="compositionally biased region" description="Basic and acidic residues" evidence="9">
    <location>
        <begin position="423"/>
        <end position="435"/>
    </location>
</feature>
<evidence type="ECO:0000259" key="10">
    <source>
        <dbReference type="PROSITE" id="PS50081"/>
    </source>
</evidence>
<dbReference type="InterPro" id="IPR004012">
    <property type="entry name" value="Run_dom"/>
</dbReference>
<feature type="compositionally biased region" description="Basic and acidic residues" evidence="9">
    <location>
        <begin position="384"/>
        <end position="396"/>
    </location>
</feature>
<dbReference type="SMART" id="SM00593">
    <property type="entry name" value="RUN"/>
    <property type="match status" value="1"/>
</dbReference>
<dbReference type="GO" id="GO:0008270">
    <property type="term" value="F:zinc ion binding"/>
    <property type="evidence" value="ECO:0007669"/>
    <property type="project" value="UniProtKB-KW"/>
</dbReference>
<proteinExistence type="predicted"/>
<reference evidence="12 13" key="1">
    <citation type="submission" date="2024-04" db="EMBL/GenBank/DDBJ databases">
        <authorList>
            <consortium name="Genoscope - CEA"/>
            <person name="William W."/>
        </authorList>
    </citation>
    <scope>NUCLEOTIDE SEQUENCE [LARGE SCALE GENOMIC DNA]</scope>
</reference>
<dbReference type="PANTHER" id="PTHR12326:SF12">
    <property type="entry name" value="PLECKSTRIN HOMOLOGY AND RUN DOMAIN CONTAINING M1"/>
    <property type="match status" value="1"/>
</dbReference>
<evidence type="ECO:0000256" key="3">
    <source>
        <dbReference type="ARBA" id="ARBA00022723"/>
    </source>
</evidence>
<protein>
    <recommendedName>
        <fullName evidence="14">RUN domain-containing protein</fullName>
    </recommendedName>
</protein>
<keyword evidence="3" id="KW-0479">Metal-binding</keyword>
<dbReference type="SMART" id="SM01175">
    <property type="entry name" value="DUF4206"/>
    <property type="match status" value="1"/>
</dbReference>
<keyword evidence="13" id="KW-1185">Reference proteome</keyword>
<evidence type="ECO:0000256" key="8">
    <source>
        <dbReference type="ARBA" id="ARBA00023006"/>
    </source>
</evidence>
<dbReference type="PROSITE" id="PS50081">
    <property type="entry name" value="ZF_DAG_PE_2"/>
    <property type="match status" value="1"/>
</dbReference>
<dbReference type="InterPro" id="IPR051366">
    <property type="entry name" value="DEF8"/>
</dbReference>
<feature type="domain" description="Phorbol-ester/DAG-type" evidence="10">
    <location>
        <begin position="874"/>
        <end position="927"/>
    </location>
</feature>
<dbReference type="PANTHER" id="PTHR12326">
    <property type="entry name" value="PLECKSTRIN HOMOLOGY DOMAIN CONTAINING PROTEIN"/>
    <property type="match status" value="1"/>
</dbReference>
<feature type="region of interest" description="Disordered" evidence="9">
    <location>
        <begin position="302"/>
        <end position="322"/>
    </location>
</feature>
<gene>
    <name evidence="12" type="ORF">GSLYS_00010360001</name>
</gene>
<dbReference type="PROSITE" id="PS50826">
    <property type="entry name" value="RUN"/>
    <property type="match status" value="1"/>
</dbReference>
<evidence type="ECO:0000313" key="13">
    <source>
        <dbReference type="Proteomes" id="UP001497497"/>
    </source>
</evidence>
<keyword evidence="2" id="KW-0597">Phosphoprotein</keyword>
<comment type="subcellular location">
    <subcellularLocation>
        <location evidence="1">Late endosome</location>
    </subcellularLocation>
</comment>
<feature type="domain" description="RUN" evidence="11">
    <location>
        <begin position="45"/>
        <end position="187"/>
    </location>
</feature>
<organism evidence="12 13">
    <name type="scientific">Lymnaea stagnalis</name>
    <name type="common">Great pond snail</name>
    <name type="synonym">Helix stagnalis</name>
    <dbReference type="NCBI Taxonomy" id="6523"/>
    <lineage>
        <taxon>Eukaryota</taxon>
        <taxon>Metazoa</taxon>
        <taxon>Spiralia</taxon>
        <taxon>Lophotrochozoa</taxon>
        <taxon>Mollusca</taxon>
        <taxon>Gastropoda</taxon>
        <taxon>Heterobranchia</taxon>
        <taxon>Euthyneura</taxon>
        <taxon>Panpulmonata</taxon>
        <taxon>Hygrophila</taxon>
        <taxon>Lymnaeoidea</taxon>
        <taxon>Lymnaeidae</taxon>
        <taxon>Lymnaea</taxon>
    </lineage>
</organism>
<evidence type="ECO:0000313" key="12">
    <source>
        <dbReference type="EMBL" id="CAL1536447.1"/>
    </source>
</evidence>
<evidence type="ECO:0000256" key="9">
    <source>
        <dbReference type="SAM" id="MobiDB-lite"/>
    </source>
</evidence>
<feature type="region of interest" description="Disordered" evidence="9">
    <location>
        <begin position="213"/>
        <end position="232"/>
    </location>
</feature>
<dbReference type="InterPro" id="IPR037213">
    <property type="entry name" value="Run_dom_sf"/>
</dbReference>
<dbReference type="EMBL" id="CAXITT010000230">
    <property type="protein sequence ID" value="CAL1536447.1"/>
    <property type="molecule type" value="Genomic_DNA"/>
</dbReference>
<keyword evidence="4" id="KW-0677">Repeat</keyword>
<evidence type="ECO:0000256" key="5">
    <source>
        <dbReference type="ARBA" id="ARBA00022753"/>
    </source>
</evidence>
<feature type="region of interest" description="Disordered" evidence="9">
    <location>
        <begin position="595"/>
        <end position="616"/>
    </location>
</feature>
<evidence type="ECO:0000256" key="7">
    <source>
        <dbReference type="ARBA" id="ARBA00022833"/>
    </source>
</evidence>
<dbReference type="InterPro" id="IPR025258">
    <property type="entry name" value="RH_dom"/>
</dbReference>
<dbReference type="GO" id="GO:0006914">
    <property type="term" value="P:autophagy"/>
    <property type="evidence" value="ECO:0007669"/>
    <property type="project" value="UniProtKB-KW"/>
</dbReference>
<keyword evidence="8" id="KW-0072">Autophagy</keyword>
<evidence type="ECO:0000256" key="4">
    <source>
        <dbReference type="ARBA" id="ARBA00022737"/>
    </source>
</evidence>
<keyword evidence="5" id="KW-0967">Endosome</keyword>
<sequence length="958" mass="106276">MFRRKDDNHDRIQQTNIKRGITSHFARTLKVLQQRHLLSDVSEFIHSDDASNNLCNALEAVFLHGLKDSVAHKITAYVGLSAVTTDSTSGPNFWSVVAKFTHSDVIVQLQALSQINTNIGWCRAWIRLALNDGLMQSYLHSMIVDTKTLKYFYHSFAFLRDFEQPGILKNLLTGLMSLDFKLSYNASVLNSWNNTTLQIAGLLDSQSVPPPAISVSSTTDVSNKQIKEDSSKVTRKEEPVLISSSGVENLPVFAGVGNVVDHPSSAADVSLLSVSEGSTCSQVSCPDPGPSSTEHFTTLVKKSLPNSPASGNTEGPAFLAADSSPQDCKGGLWSSSFGQDIQAAILSRASPEIGEHVFGRATGSIVISDDTASLADSLTRPRSRRVDEDELKHYSPKDLSLFPKQEPAQAITVGRESTASSDDSFHFQNHPDEAASKGGDLSQTLADSDSVPREINYEEICANPSGKNYEEIYAHLPALRLDSMERDAILHKVLEEFDKQADKEREVRDARQAESHIDDAGATTWVSNDIATHLKAGHNEMSHYVIGQGQNAAHAPSENHTTLEASIYNTLNESADELSMSGHFGNSLSGMSGWSSDIESRKGHRAKQGHESDKGRAESFASLLRTYVPDISGRSPIVTLDQVIGSLPVTEFEDGLKSEGSSSNTKSDVAQHQDTCLEGFEVVQCADTSNFGPVNSSSRMILLFEIAREHGLSHQNFTCRGCSRPIGIIYGKPRLCEFDGGLYCYECHENNESYIPSYIVFNWDFRKRKVSKENFKFLQEFEDQALYDVELLNPKLYVHVPELDELKTLRQQLCYLKSYLFTCSQKVAGSLRQKVWPREHLYDKRDLYSVGDFLQVQSGTLQKLVKELVKFGSSHVYECALCSQKGFVCEICRNPKVIYPFEVETTLRCKTCKAVYHKTCMTESLPCPKCERWGRRVSKSSIVEDHPEDYGMSPSDKL</sequence>
<dbReference type="InterPro" id="IPR047326">
    <property type="entry name" value="RUN_PLEKHM1"/>
</dbReference>
<feature type="compositionally biased region" description="Polar residues" evidence="9">
    <location>
        <begin position="304"/>
        <end position="313"/>
    </location>
</feature>
<dbReference type="Pfam" id="PF02759">
    <property type="entry name" value="RUN"/>
    <property type="match status" value="1"/>
</dbReference>
<dbReference type="Proteomes" id="UP001497497">
    <property type="component" value="Unassembled WGS sequence"/>
</dbReference>
<dbReference type="SUPFAM" id="SSF140741">
    <property type="entry name" value="RUN domain-like"/>
    <property type="match status" value="1"/>
</dbReference>